<keyword evidence="2" id="KW-1185">Reference proteome</keyword>
<proteinExistence type="predicted"/>
<protein>
    <submittedName>
        <fullName evidence="1">Uncharacterized protein</fullName>
    </submittedName>
</protein>
<gene>
    <name evidence="1" type="ORF">SAMN05443667_10962</name>
</gene>
<dbReference type="EMBL" id="FNRD01000009">
    <property type="protein sequence ID" value="SEA81388.1"/>
    <property type="molecule type" value="Genomic_DNA"/>
</dbReference>
<organism evidence="1 2">
    <name type="scientific">Flavobacterium gillisiae</name>
    <dbReference type="NCBI Taxonomy" id="150146"/>
    <lineage>
        <taxon>Bacteria</taxon>
        <taxon>Pseudomonadati</taxon>
        <taxon>Bacteroidota</taxon>
        <taxon>Flavobacteriia</taxon>
        <taxon>Flavobacteriales</taxon>
        <taxon>Flavobacteriaceae</taxon>
        <taxon>Flavobacterium</taxon>
    </lineage>
</organism>
<dbReference type="STRING" id="150146.SAMN05443667_10962"/>
<sequence>MLFSCTKDNLHDNIVSMKYQAIAADEASNFFSSTSSKELFAKTKNNLDLKIDNASLIFEYIKNTSLAMPVFKATTKYRKMSTEVFLVKVEDVILPFLFNRIADEKAQTKEFSGIIIISKLNGDFVNGYKVINGAFVSQFIKNTNNYTTEENINFVNSLRDNFPGLYDYYYARAHPDYNHNLMAQHYRSTIADIAQTFDNNTFPRQIYEDLAWAGLRVIDENTNSIAWNNLTTEEQERIKSNLLNIFHNGTKNCN</sequence>
<evidence type="ECO:0000313" key="1">
    <source>
        <dbReference type="EMBL" id="SEA81388.1"/>
    </source>
</evidence>
<evidence type="ECO:0000313" key="2">
    <source>
        <dbReference type="Proteomes" id="UP000198951"/>
    </source>
</evidence>
<dbReference type="Proteomes" id="UP000198951">
    <property type="component" value="Unassembled WGS sequence"/>
</dbReference>
<reference evidence="2" key="1">
    <citation type="submission" date="2016-10" db="EMBL/GenBank/DDBJ databases">
        <authorList>
            <person name="Varghese N."/>
            <person name="Submissions S."/>
        </authorList>
    </citation>
    <scope>NUCLEOTIDE SEQUENCE [LARGE SCALE GENOMIC DNA]</scope>
    <source>
        <strain evidence="2">DSM 22376</strain>
    </source>
</reference>
<name>A0A1H4E9I3_9FLAO</name>
<accession>A0A1H4E9I3</accession>
<dbReference type="AlphaFoldDB" id="A0A1H4E9I3"/>